<dbReference type="Gene3D" id="1.10.630.10">
    <property type="entry name" value="Cytochrome P450"/>
    <property type="match status" value="1"/>
</dbReference>
<feature type="chain" id="PRO_5043821562" description="Cytochrome P450" evidence="1">
    <location>
        <begin position="20"/>
        <end position="309"/>
    </location>
</feature>
<dbReference type="EMBL" id="JAWPEI010000011">
    <property type="protein sequence ID" value="KAK4712251.1"/>
    <property type="molecule type" value="Genomic_DNA"/>
</dbReference>
<dbReference type="Pfam" id="PF00067">
    <property type="entry name" value="p450"/>
    <property type="match status" value="1"/>
</dbReference>
<dbReference type="InterPro" id="IPR001128">
    <property type="entry name" value="Cyt_P450"/>
</dbReference>
<reference evidence="2 3" key="1">
    <citation type="submission" date="2023-10" db="EMBL/GenBank/DDBJ databases">
        <title>Genome-Wide Identification Analysis in wild type Solanum Pinnatisectum Reveals Some Genes Defensing Phytophthora Infestans.</title>
        <authorList>
            <person name="Sun C."/>
        </authorList>
    </citation>
    <scope>NUCLEOTIDE SEQUENCE [LARGE SCALE GENOMIC DNA]</scope>
    <source>
        <strain evidence="2">LQN</strain>
        <tissue evidence="2">Leaf</tissue>
    </source>
</reference>
<dbReference type="Proteomes" id="UP001311915">
    <property type="component" value="Unassembled WGS sequence"/>
</dbReference>
<dbReference type="PANTHER" id="PTHR24299">
    <property type="entry name" value="CYTOCHROME P450 FAMILY 1"/>
    <property type="match status" value="1"/>
</dbReference>
<organism evidence="2 3">
    <name type="scientific">Solanum pinnatisectum</name>
    <name type="common">tansyleaf nightshade</name>
    <dbReference type="NCBI Taxonomy" id="50273"/>
    <lineage>
        <taxon>Eukaryota</taxon>
        <taxon>Viridiplantae</taxon>
        <taxon>Streptophyta</taxon>
        <taxon>Embryophyta</taxon>
        <taxon>Tracheophyta</taxon>
        <taxon>Spermatophyta</taxon>
        <taxon>Magnoliopsida</taxon>
        <taxon>eudicotyledons</taxon>
        <taxon>Gunneridae</taxon>
        <taxon>Pentapetalae</taxon>
        <taxon>asterids</taxon>
        <taxon>lamiids</taxon>
        <taxon>Solanales</taxon>
        <taxon>Solanaceae</taxon>
        <taxon>Solanoideae</taxon>
        <taxon>Solaneae</taxon>
        <taxon>Solanum</taxon>
    </lineage>
</organism>
<dbReference type="GO" id="GO:0005506">
    <property type="term" value="F:iron ion binding"/>
    <property type="evidence" value="ECO:0007669"/>
    <property type="project" value="InterPro"/>
</dbReference>
<proteinExistence type="predicted"/>
<accession>A0AAV9KGB8</accession>
<dbReference type="SUPFAM" id="SSF48264">
    <property type="entry name" value="Cytochrome P450"/>
    <property type="match status" value="1"/>
</dbReference>
<dbReference type="PANTHER" id="PTHR24299:SF62">
    <property type="entry name" value="GERANIOL 8-HYDROXYLASE-LIKE"/>
    <property type="match status" value="1"/>
</dbReference>
<dbReference type="GO" id="GO:0020037">
    <property type="term" value="F:heme binding"/>
    <property type="evidence" value="ECO:0007669"/>
    <property type="project" value="InterPro"/>
</dbReference>
<keyword evidence="1" id="KW-0732">Signal</keyword>
<evidence type="ECO:0000256" key="1">
    <source>
        <dbReference type="SAM" id="SignalP"/>
    </source>
</evidence>
<gene>
    <name evidence="2" type="ORF">R3W88_006764</name>
</gene>
<dbReference type="GO" id="GO:0016705">
    <property type="term" value="F:oxidoreductase activity, acting on paired donors, with incorporation or reduction of molecular oxygen"/>
    <property type="evidence" value="ECO:0007669"/>
    <property type="project" value="InterPro"/>
</dbReference>
<keyword evidence="3" id="KW-1185">Reference proteome</keyword>
<comment type="caution">
    <text evidence="2">The sequence shown here is derived from an EMBL/GenBank/DDBJ whole genome shotgun (WGS) entry which is preliminary data.</text>
</comment>
<dbReference type="AlphaFoldDB" id="A0AAV9KGB8"/>
<protein>
    <recommendedName>
        <fullName evidence="4">Cytochrome P450</fullName>
    </recommendedName>
</protein>
<evidence type="ECO:0008006" key="4">
    <source>
        <dbReference type="Google" id="ProtNLM"/>
    </source>
</evidence>
<sequence length="309" mass="34943">MDFVLIVGGLLLAWTLVQCICKLVISKRCNKKLPPGPKPLPLIGNLHNILGGQPHHYETCRKWLYLHPKQVLQKQDLAFSRRPHPDAICALNHYQFSVVWLPVADKWKSLRKILNSYIFSGSSLDANQHLRSGKIRDLTAYCRRCSETGEAVNIGQAAFETSMNLLSNTIFSKDVVDPYANSGKVFKDVVSNIMEDAGKPNLADYFPVFKTIDPQGIRRRVGKHFGNLLQQFERLIDERLEARKKSATIGSTDVLDILLNTSTEDPQAIDRNHIERLCLVLSTSSFRLCIRSTFVNYSVYVTRSSLAKL</sequence>
<dbReference type="GO" id="GO:0004497">
    <property type="term" value="F:monooxygenase activity"/>
    <property type="evidence" value="ECO:0007669"/>
    <property type="project" value="InterPro"/>
</dbReference>
<evidence type="ECO:0000313" key="2">
    <source>
        <dbReference type="EMBL" id="KAK4712251.1"/>
    </source>
</evidence>
<evidence type="ECO:0000313" key="3">
    <source>
        <dbReference type="Proteomes" id="UP001311915"/>
    </source>
</evidence>
<name>A0AAV9KGB8_9SOLN</name>
<feature type="signal peptide" evidence="1">
    <location>
        <begin position="1"/>
        <end position="19"/>
    </location>
</feature>
<dbReference type="InterPro" id="IPR036396">
    <property type="entry name" value="Cyt_P450_sf"/>
</dbReference>